<name>A0A658R475_9BURK</name>
<protein>
    <submittedName>
        <fullName evidence="4">Ankyrin repeats (3 copies)</fullName>
    </submittedName>
</protein>
<comment type="caution">
    <text evidence="4">The sequence shown here is derived from an EMBL/GenBank/DDBJ whole genome shotgun (WGS) entry which is preliminary data.</text>
</comment>
<evidence type="ECO:0000313" key="5">
    <source>
        <dbReference type="Proteomes" id="UP000198263"/>
    </source>
</evidence>
<proteinExistence type="predicted"/>
<gene>
    <name evidence="4" type="ORF">AWB72_05160</name>
</gene>
<dbReference type="Gene3D" id="1.25.40.20">
    <property type="entry name" value="Ankyrin repeat-containing domain"/>
    <property type="match status" value="1"/>
</dbReference>
<accession>A0A658R475</accession>
<evidence type="ECO:0000313" key="4">
    <source>
        <dbReference type="EMBL" id="SAL49368.1"/>
    </source>
</evidence>
<evidence type="ECO:0000256" key="3">
    <source>
        <dbReference type="PROSITE-ProRule" id="PRU00023"/>
    </source>
</evidence>
<evidence type="ECO:0000256" key="2">
    <source>
        <dbReference type="ARBA" id="ARBA00023043"/>
    </source>
</evidence>
<reference evidence="4 5" key="1">
    <citation type="submission" date="2016-01" db="EMBL/GenBank/DDBJ databases">
        <authorList>
            <person name="Peeters C."/>
        </authorList>
    </citation>
    <scope>NUCLEOTIDE SEQUENCE [LARGE SCALE GENOMIC DNA]</scope>
    <source>
        <strain evidence="4">LMG 29315</strain>
    </source>
</reference>
<dbReference type="PROSITE" id="PS50088">
    <property type="entry name" value="ANK_REPEAT"/>
    <property type="match status" value="1"/>
</dbReference>
<evidence type="ECO:0000256" key="1">
    <source>
        <dbReference type="ARBA" id="ARBA00022737"/>
    </source>
</evidence>
<dbReference type="AlphaFoldDB" id="A0A658R475"/>
<keyword evidence="2 3" id="KW-0040">ANK repeat</keyword>
<sequence>MNKHALRKWFSRLDQCTTFGQVNELWESTVEDADVRPCNFDGRFTDAIVSFLACSQMPDHWKLAAVLGHVSHFDLDPELAFGAVDVCFESEDENDPRLLPGADPAAGTLKLTGIPPFFSGYIHGRYAEVARRLVATDRKLLRSRERFWSAYLETCCRAHDIEGAETALQNGGTPAHNGFAALKVACQSDCWAMVAKLRQHARNDPRFEVAALCAAAAANNVNILELLLEHGAQIDCGDGAALTAAASTYSLDACDWLIESGADVQAGAGSALIAAVSTLSADLVQTFIEAGADASVNRQQALYTAFTADSAIYWPERSEFASDRADTILVLLTAGAKLAGMEVDEFLLMRSDIADVLDRLLDNGELSAENREVAAHIRSLIDQQRKG</sequence>
<keyword evidence="1" id="KW-0677">Repeat</keyword>
<dbReference type="SMART" id="SM00248">
    <property type="entry name" value="ANK"/>
    <property type="match status" value="4"/>
</dbReference>
<dbReference type="InterPro" id="IPR036770">
    <property type="entry name" value="Ankyrin_rpt-contain_sf"/>
</dbReference>
<feature type="repeat" description="ANK" evidence="3">
    <location>
        <begin position="207"/>
        <end position="239"/>
    </location>
</feature>
<dbReference type="InterPro" id="IPR002110">
    <property type="entry name" value="Ankyrin_rpt"/>
</dbReference>
<dbReference type="Pfam" id="PF12796">
    <property type="entry name" value="Ank_2"/>
    <property type="match status" value="1"/>
</dbReference>
<dbReference type="SUPFAM" id="SSF48403">
    <property type="entry name" value="Ankyrin repeat"/>
    <property type="match status" value="1"/>
</dbReference>
<keyword evidence="5" id="KW-1185">Reference proteome</keyword>
<dbReference type="InterPro" id="IPR051165">
    <property type="entry name" value="Multifunctional_ANK_Repeat"/>
</dbReference>
<dbReference type="PANTHER" id="PTHR24123">
    <property type="entry name" value="ANKYRIN REPEAT-CONTAINING"/>
    <property type="match status" value="1"/>
</dbReference>
<dbReference type="PANTHER" id="PTHR24123:SF138">
    <property type="entry name" value="NACHT DOMAIN-CONTAINING PROTEIN"/>
    <property type="match status" value="1"/>
</dbReference>
<dbReference type="Proteomes" id="UP000198263">
    <property type="component" value="Unassembled WGS sequence"/>
</dbReference>
<organism evidence="4 5">
    <name type="scientific">Caballeronia concitans</name>
    <dbReference type="NCBI Taxonomy" id="1777133"/>
    <lineage>
        <taxon>Bacteria</taxon>
        <taxon>Pseudomonadati</taxon>
        <taxon>Pseudomonadota</taxon>
        <taxon>Betaproteobacteria</taxon>
        <taxon>Burkholderiales</taxon>
        <taxon>Burkholderiaceae</taxon>
        <taxon>Caballeronia</taxon>
    </lineage>
</organism>
<dbReference type="EMBL" id="FCNV02000016">
    <property type="protein sequence ID" value="SAL49368.1"/>
    <property type="molecule type" value="Genomic_DNA"/>
</dbReference>